<dbReference type="AlphaFoldDB" id="A0A485AVJ8"/>
<accession>A0A485AVJ8</accession>
<proteinExistence type="predicted"/>
<reference evidence="1 2" key="1">
    <citation type="submission" date="2019-03" db="EMBL/GenBank/DDBJ databases">
        <authorList>
            <consortium name="Pathogen Informatics"/>
        </authorList>
    </citation>
    <scope>NUCLEOTIDE SEQUENCE [LARGE SCALE GENOMIC DNA]</scope>
    <source>
        <strain evidence="1 2">NCTC12998</strain>
    </source>
</reference>
<gene>
    <name evidence="1" type="ORF">NCTC12998_02363</name>
</gene>
<evidence type="ECO:0000313" key="1">
    <source>
        <dbReference type="EMBL" id="VFS63973.1"/>
    </source>
</evidence>
<protein>
    <submittedName>
        <fullName evidence="1">Uncharacterized protein</fullName>
    </submittedName>
</protein>
<evidence type="ECO:0000313" key="2">
    <source>
        <dbReference type="Proteomes" id="UP000345637"/>
    </source>
</evidence>
<organism evidence="1 2">
    <name type="scientific">Raoultella planticola</name>
    <name type="common">Klebsiella planticola</name>
    <dbReference type="NCBI Taxonomy" id="575"/>
    <lineage>
        <taxon>Bacteria</taxon>
        <taxon>Pseudomonadati</taxon>
        <taxon>Pseudomonadota</taxon>
        <taxon>Gammaproteobacteria</taxon>
        <taxon>Enterobacterales</taxon>
        <taxon>Enterobacteriaceae</taxon>
        <taxon>Klebsiella/Raoultella group</taxon>
        <taxon>Raoultella</taxon>
    </lineage>
</organism>
<dbReference type="Proteomes" id="UP000345637">
    <property type="component" value="Unassembled WGS sequence"/>
</dbReference>
<name>A0A485AVJ8_RAOPL</name>
<dbReference type="EMBL" id="CAADJE010000022">
    <property type="protein sequence ID" value="VFS63973.1"/>
    <property type="molecule type" value="Genomic_DNA"/>
</dbReference>
<sequence length="43" mass="5033">MLKRLFFLSFLPFFCQAEDLPAPVKAIEKQGITIIKPLKRRVE</sequence>